<dbReference type="Pfam" id="PF00127">
    <property type="entry name" value="Copper-bind"/>
    <property type="match status" value="1"/>
</dbReference>
<dbReference type="GO" id="GO:0009055">
    <property type="term" value="F:electron transfer activity"/>
    <property type="evidence" value="ECO:0007669"/>
    <property type="project" value="InterPro"/>
</dbReference>
<name>A0A261XVI1_9FUNG</name>
<comment type="caution">
    <text evidence="6">The sequence shown here is derived from an EMBL/GenBank/DDBJ whole genome shotgun (WGS) entry which is preliminary data.</text>
</comment>
<dbReference type="InterPro" id="IPR000923">
    <property type="entry name" value="BlueCu_1"/>
</dbReference>
<feature type="region of interest" description="Disordered" evidence="3">
    <location>
        <begin position="126"/>
        <end position="145"/>
    </location>
</feature>
<evidence type="ECO:0000259" key="5">
    <source>
        <dbReference type="Pfam" id="PF00127"/>
    </source>
</evidence>
<protein>
    <recommendedName>
        <fullName evidence="5">Blue (type 1) copper domain-containing protein</fullName>
    </recommendedName>
</protein>
<evidence type="ECO:0000313" key="7">
    <source>
        <dbReference type="Proteomes" id="UP000242875"/>
    </source>
</evidence>
<gene>
    <name evidence="6" type="ORF">BZG36_05770</name>
</gene>
<evidence type="ECO:0000256" key="2">
    <source>
        <dbReference type="ARBA" id="ARBA00023008"/>
    </source>
</evidence>
<keyword evidence="1" id="KW-0479">Metal-binding</keyword>
<dbReference type="PROSITE" id="PS00079">
    <property type="entry name" value="MULTICOPPER_OXIDASE1"/>
    <property type="match status" value="1"/>
</dbReference>
<dbReference type="AlphaFoldDB" id="A0A261XVI1"/>
<feature type="domain" description="Blue (type 1) copper" evidence="5">
    <location>
        <begin position="27"/>
        <end position="118"/>
    </location>
</feature>
<dbReference type="SUPFAM" id="SSF49503">
    <property type="entry name" value="Cupredoxins"/>
    <property type="match status" value="1"/>
</dbReference>
<evidence type="ECO:0000256" key="3">
    <source>
        <dbReference type="SAM" id="MobiDB-lite"/>
    </source>
</evidence>
<dbReference type="GO" id="GO:0005507">
    <property type="term" value="F:copper ion binding"/>
    <property type="evidence" value="ECO:0007669"/>
    <property type="project" value="InterPro"/>
</dbReference>
<evidence type="ECO:0000256" key="1">
    <source>
        <dbReference type="ARBA" id="ARBA00022723"/>
    </source>
</evidence>
<keyword evidence="4" id="KW-0732">Signal</keyword>
<accession>A0A261XVI1</accession>
<sequence>MRLSIAYASAVMALMATQNVHAATTTVQVSDPNGGLGFTPSNINIKPGDTVSFVFHGPHTASHASASNGCAPANPQEFNFNGNSGQVFNHTFNTAGTFNLYCAIPGHCAGGMKGVILVGSGSGSSAAPATTTTSGSNSNSGGGSTSDASSLSVKASLVAAGAALLGFIM</sequence>
<dbReference type="OrthoDB" id="2331100at2759"/>
<dbReference type="EMBL" id="MVBO01000159">
    <property type="protein sequence ID" value="OZJ02367.1"/>
    <property type="molecule type" value="Genomic_DNA"/>
</dbReference>
<dbReference type="InterPro" id="IPR008972">
    <property type="entry name" value="Cupredoxin"/>
</dbReference>
<feature type="chain" id="PRO_5012221497" description="Blue (type 1) copper domain-containing protein" evidence="4">
    <location>
        <begin position="23"/>
        <end position="169"/>
    </location>
</feature>
<reference evidence="6 7" key="1">
    <citation type="journal article" date="2017" name="Mycologia">
        <title>Bifiguratus adelaidae, gen. et sp. nov., a new member of Mucoromycotina in endophytic and soil-dwelling habitats.</title>
        <authorList>
            <person name="Torres-Cruz T.J."/>
            <person name="Billingsley Tobias T.L."/>
            <person name="Almatruk M."/>
            <person name="Hesse C."/>
            <person name="Kuske C.R."/>
            <person name="Desiro A."/>
            <person name="Benucci G.M."/>
            <person name="Bonito G."/>
            <person name="Stajich J.E."/>
            <person name="Dunlap C."/>
            <person name="Arnold A.E."/>
            <person name="Porras-Alfaro A."/>
        </authorList>
    </citation>
    <scope>NUCLEOTIDE SEQUENCE [LARGE SCALE GENOMIC DNA]</scope>
    <source>
        <strain evidence="6 7">AZ0501</strain>
    </source>
</reference>
<dbReference type="PANTHER" id="PTHR34883:SF20">
    <property type="entry name" value="PHYTOCYANIN DOMAIN-CONTAINING PROTEIN"/>
    <property type="match status" value="1"/>
</dbReference>
<dbReference type="Proteomes" id="UP000242875">
    <property type="component" value="Unassembled WGS sequence"/>
</dbReference>
<dbReference type="Gene3D" id="2.60.40.420">
    <property type="entry name" value="Cupredoxins - blue copper proteins"/>
    <property type="match status" value="1"/>
</dbReference>
<evidence type="ECO:0000256" key="4">
    <source>
        <dbReference type="SAM" id="SignalP"/>
    </source>
</evidence>
<organism evidence="6 7">
    <name type="scientific">Bifiguratus adelaidae</name>
    <dbReference type="NCBI Taxonomy" id="1938954"/>
    <lineage>
        <taxon>Eukaryota</taxon>
        <taxon>Fungi</taxon>
        <taxon>Fungi incertae sedis</taxon>
        <taxon>Mucoromycota</taxon>
        <taxon>Mucoromycotina</taxon>
        <taxon>Endogonomycetes</taxon>
        <taxon>Endogonales</taxon>
        <taxon>Endogonales incertae sedis</taxon>
        <taxon>Bifiguratus</taxon>
    </lineage>
</organism>
<dbReference type="PANTHER" id="PTHR34883">
    <property type="entry name" value="SERINE-RICH PROTEIN, PUTATIVE-RELATED-RELATED"/>
    <property type="match status" value="1"/>
</dbReference>
<dbReference type="InterPro" id="IPR052953">
    <property type="entry name" value="Ser-rich/MCO-related"/>
</dbReference>
<feature type="signal peptide" evidence="4">
    <location>
        <begin position="1"/>
        <end position="22"/>
    </location>
</feature>
<dbReference type="InterPro" id="IPR033138">
    <property type="entry name" value="Cu_oxidase_CS"/>
</dbReference>
<keyword evidence="7" id="KW-1185">Reference proteome</keyword>
<proteinExistence type="predicted"/>
<keyword evidence="2" id="KW-0186">Copper</keyword>
<evidence type="ECO:0000313" key="6">
    <source>
        <dbReference type="EMBL" id="OZJ02367.1"/>
    </source>
</evidence>